<sequence>MELPRGMKDFDTDEMIKIEFVRQTFLDTAKTFGFDLIEPSPIELLSVLEAKSGPSIRDEIYQFKDKGDREVALRFDFTVGLTRYAASQKNLKLPAKFSSFGGVWRYDEPQKGRYRFFHQWNIETFGNLNTEHDAELIEFTSRFFDNLKLQNISIDINHRKLVESYINHVFESNETTLLHDIFRAVDKIQKKSKDEILQEYKKKGYSPEKLEKILEFSNLRGTPDEIEQSFDASIEGGGWRELLDSWNELCNLYRSLKNRGVDNIRINFGIVRGLDYYTGIVFEAFDSTSDLGALVGGGRYDSLPNAFGRDDLGATGVAGGVERIILRLDDQGISSIPPADTISVLYVNDELKSDAINCVSKLRKLGISTNIDLTAKSLKKQMEMSANSKFCVIFAPKEFSEKQVVLRNMVDRTEKQISLDDLVTSPKDVLNL</sequence>
<dbReference type="AlphaFoldDB" id="A0A7K4MML7"/>
<dbReference type="EMBL" id="JACASV010000004">
    <property type="protein sequence ID" value="NWJ42812.1"/>
    <property type="molecule type" value="Genomic_DNA"/>
</dbReference>
<evidence type="ECO:0000313" key="9">
    <source>
        <dbReference type="EMBL" id="NWJ42812.1"/>
    </source>
</evidence>
<evidence type="ECO:0000256" key="3">
    <source>
        <dbReference type="ARBA" id="ARBA00017399"/>
    </source>
</evidence>
<keyword evidence="4" id="KW-0547">Nucleotide-binding</keyword>
<dbReference type="InterPro" id="IPR006195">
    <property type="entry name" value="aa-tRNA-synth_II"/>
</dbReference>
<dbReference type="Gene3D" id="3.30.930.10">
    <property type="entry name" value="Bira Bifunctional Protein, Domain 2"/>
    <property type="match status" value="1"/>
</dbReference>
<evidence type="ECO:0000259" key="8">
    <source>
        <dbReference type="PROSITE" id="PS50862"/>
    </source>
</evidence>
<dbReference type="PROSITE" id="PS50862">
    <property type="entry name" value="AA_TRNA_LIGASE_II"/>
    <property type="match status" value="1"/>
</dbReference>
<dbReference type="SUPFAM" id="SSF52954">
    <property type="entry name" value="Class II aaRS ABD-related"/>
    <property type="match status" value="1"/>
</dbReference>
<dbReference type="PIRSF" id="PIRSF001549">
    <property type="entry name" value="His-tRNA_synth"/>
    <property type="match status" value="1"/>
</dbReference>
<dbReference type="InterPro" id="IPR045864">
    <property type="entry name" value="aa-tRNA-synth_II/BPL/LPL"/>
</dbReference>
<protein>
    <recommendedName>
        <fullName evidence="3 6">Histidine--tRNA ligase</fullName>
        <ecNumber evidence="2 6">6.1.1.21</ecNumber>
    </recommendedName>
</protein>
<dbReference type="InterPro" id="IPR015807">
    <property type="entry name" value="His-tRNA-ligase"/>
</dbReference>
<dbReference type="InterPro" id="IPR004516">
    <property type="entry name" value="HisRS/HisZ"/>
</dbReference>
<proteinExistence type="inferred from homology"/>
<dbReference type="Pfam" id="PF13393">
    <property type="entry name" value="tRNA-synt_His"/>
    <property type="match status" value="1"/>
</dbReference>
<dbReference type="InterPro" id="IPR004154">
    <property type="entry name" value="Anticodon-bd"/>
</dbReference>
<feature type="binding site" evidence="7">
    <location>
        <begin position="76"/>
        <end position="78"/>
    </location>
    <ligand>
        <name>L-histidine</name>
        <dbReference type="ChEBI" id="CHEBI:57595"/>
    </ligand>
</feature>
<dbReference type="GO" id="GO:0005524">
    <property type="term" value="F:ATP binding"/>
    <property type="evidence" value="ECO:0007669"/>
    <property type="project" value="InterPro"/>
</dbReference>
<comment type="caution">
    <text evidence="9">The sequence shown here is derived from an EMBL/GenBank/DDBJ whole genome shotgun (WGS) entry which is preliminary data.</text>
</comment>
<feature type="binding site" evidence="7">
    <location>
        <position position="105"/>
    </location>
    <ligand>
        <name>L-histidine</name>
        <dbReference type="ChEBI" id="CHEBI:57595"/>
    </ligand>
</feature>
<evidence type="ECO:0000256" key="1">
    <source>
        <dbReference type="ARBA" id="ARBA00008226"/>
    </source>
</evidence>
<dbReference type="NCBIfam" id="TIGR00442">
    <property type="entry name" value="hisS"/>
    <property type="match status" value="1"/>
</dbReference>
<reference evidence="9 10" key="1">
    <citation type="journal article" date="2019" name="Environ. Microbiol.">
        <title>Genomics insights into ecotype formation of ammonia-oxidizing archaea in the deep ocean.</title>
        <authorList>
            <person name="Wang Y."/>
            <person name="Huang J.M."/>
            <person name="Cui G.J."/>
            <person name="Nunoura T."/>
            <person name="Takaki Y."/>
            <person name="Li W.L."/>
            <person name="Li J."/>
            <person name="Gao Z.M."/>
            <person name="Takai K."/>
            <person name="Zhang A.Q."/>
            <person name="Stepanauskas R."/>
        </authorList>
    </citation>
    <scope>NUCLEOTIDE SEQUENCE [LARGE SCALE GENOMIC DNA]</scope>
    <source>
        <strain evidence="9 10">L15b</strain>
    </source>
</reference>
<dbReference type="GO" id="GO:0005737">
    <property type="term" value="C:cytoplasm"/>
    <property type="evidence" value="ECO:0007669"/>
    <property type="project" value="UniProtKB-UniRule"/>
</dbReference>
<dbReference type="Gene3D" id="3.40.50.800">
    <property type="entry name" value="Anticodon-binding domain"/>
    <property type="match status" value="1"/>
</dbReference>
<dbReference type="InterPro" id="IPR041715">
    <property type="entry name" value="HisRS-like_core"/>
</dbReference>
<evidence type="ECO:0000256" key="7">
    <source>
        <dbReference type="PIRSR" id="PIRSR001549-1"/>
    </source>
</evidence>
<dbReference type="PANTHER" id="PTHR43707:SF1">
    <property type="entry name" value="HISTIDINE--TRNA LIGASE, MITOCHONDRIAL-RELATED"/>
    <property type="match status" value="1"/>
</dbReference>
<dbReference type="Pfam" id="PF03129">
    <property type="entry name" value="HGTP_anticodon"/>
    <property type="match status" value="1"/>
</dbReference>
<keyword evidence="9" id="KW-0436">Ligase</keyword>
<comment type="similarity">
    <text evidence="1">Belongs to the class-II aminoacyl-tRNA synthetase family.</text>
</comment>
<dbReference type="CDD" id="cd00773">
    <property type="entry name" value="HisRS-like_core"/>
    <property type="match status" value="1"/>
</dbReference>
<feature type="binding site" evidence="7">
    <location>
        <position position="119"/>
    </location>
    <ligand>
        <name>L-histidine</name>
        <dbReference type="ChEBI" id="CHEBI:57595"/>
    </ligand>
</feature>
<dbReference type="SUPFAM" id="SSF55681">
    <property type="entry name" value="Class II aaRS and biotin synthetases"/>
    <property type="match status" value="1"/>
</dbReference>
<evidence type="ECO:0000256" key="5">
    <source>
        <dbReference type="ARBA" id="ARBA00047639"/>
    </source>
</evidence>
<gene>
    <name evidence="9" type="primary">hisS</name>
    <name evidence="9" type="ORF">HX837_01090</name>
</gene>
<feature type="binding site" evidence="7">
    <location>
        <position position="272"/>
    </location>
    <ligand>
        <name>L-histidine</name>
        <dbReference type="ChEBI" id="CHEBI:57595"/>
    </ligand>
</feature>
<evidence type="ECO:0000256" key="6">
    <source>
        <dbReference type="NCBIfam" id="TIGR00442"/>
    </source>
</evidence>
<dbReference type="GO" id="GO:0004821">
    <property type="term" value="F:histidine-tRNA ligase activity"/>
    <property type="evidence" value="ECO:0007669"/>
    <property type="project" value="UniProtKB-UniRule"/>
</dbReference>
<dbReference type="InterPro" id="IPR036621">
    <property type="entry name" value="Anticodon-bd_dom_sf"/>
</dbReference>
<evidence type="ECO:0000256" key="2">
    <source>
        <dbReference type="ARBA" id="ARBA00012815"/>
    </source>
</evidence>
<feature type="binding site" evidence="7">
    <location>
        <position position="123"/>
    </location>
    <ligand>
        <name>L-histidine</name>
        <dbReference type="ChEBI" id="CHEBI:57595"/>
    </ligand>
</feature>
<accession>A0A7K4MML7</accession>
<comment type="catalytic activity">
    <reaction evidence="5">
        <text>tRNA(His) + L-histidine + ATP = L-histidyl-tRNA(His) + AMP + diphosphate + H(+)</text>
        <dbReference type="Rhea" id="RHEA:17313"/>
        <dbReference type="Rhea" id="RHEA-COMP:9665"/>
        <dbReference type="Rhea" id="RHEA-COMP:9689"/>
        <dbReference type="ChEBI" id="CHEBI:15378"/>
        <dbReference type="ChEBI" id="CHEBI:30616"/>
        <dbReference type="ChEBI" id="CHEBI:33019"/>
        <dbReference type="ChEBI" id="CHEBI:57595"/>
        <dbReference type="ChEBI" id="CHEBI:78442"/>
        <dbReference type="ChEBI" id="CHEBI:78527"/>
        <dbReference type="ChEBI" id="CHEBI:456215"/>
        <dbReference type="EC" id="6.1.1.21"/>
    </reaction>
</comment>
<evidence type="ECO:0000313" key="10">
    <source>
        <dbReference type="Proteomes" id="UP000523105"/>
    </source>
</evidence>
<dbReference type="PANTHER" id="PTHR43707">
    <property type="entry name" value="HISTIDYL-TRNA SYNTHETASE"/>
    <property type="match status" value="1"/>
</dbReference>
<feature type="binding site" evidence="7">
    <location>
        <begin position="276"/>
        <end position="277"/>
    </location>
    <ligand>
        <name>L-histidine</name>
        <dbReference type="ChEBI" id="CHEBI:57595"/>
    </ligand>
</feature>
<feature type="domain" description="Aminoacyl-transfer RNA synthetases class-II family profile" evidence="8">
    <location>
        <begin position="1"/>
        <end position="337"/>
    </location>
</feature>
<evidence type="ECO:0000256" key="4">
    <source>
        <dbReference type="ARBA" id="ARBA00022741"/>
    </source>
</evidence>
<dbReference type="Proteomes" id="UP000523105">
    <property type="component" value="Unassembled WGS sequence"/>
</dbReference>
<organism evidence="9 10">
    <name type="scientific">Marine Group I thaumarchaeote</name>
    <dbReference type="NCBI Taxonomy" id="2511932"/>
    <lineage>
        <taxon>Archaea</taxon>
        <taxon>Nitrososphaerota</taxon>
        <taxon>Marine Group I</taxon>
    </lineage>
</organism>
<dbReference type="EC" id="6.1.1.21" evidence="2 6"/>
<name>A0A7K4MML7_9ARCH</name>
<dbReference type="GO" id="GO:0006427">
    <property type="term" value="P:histidyl-tRNA aminoacylation"/>
    <property type="evidence" value="ECO:0007669"/>
    <property type="project" value="UniProtKB-UniRule"/>
</dbReference>